<dbReference type="VEuPathDB" id="TrichDB:TVAG_125380"/>
<dbReference type="KEGG" id="tva:4756189"/>
<dbReference type="OrthoDB" id="10533252at2759"/>
<sequence>MEENEFFFQYLQSHKKLVKFITAVTKGEEIGKSPNLSFEDYRQKIHQENVEKLQKFETKLKRVNNKAYVQCMSKPAYIPPSFNFTYHKIRFLEDFINNYHNNIDKFVKRYVTEALPLFTVENMIPTLYLLVIDQKNLTKYVEKKKKKIKRLKDYHETLVDNLKKKLNVKFTLDNTIAALNQILNTIHPSFDSSLAFFCPNPIQDSFEVLLFHPDIFCAEQVNKILTHFSKMSPTDFVFAIVKFVEFVGKTIDKTDSFSLSALIGLCFRAFFDRVYPEVKLFMVPELSFDLIATLHDFTVAEIEPPRACCPPLKDTDKIRDIFKNDAHFSLAVEQAEFISFFTNPLDILHHMYHALCEIEKAAHVYGGNDSALMSFDVTFGLVLCVLLSADIPELMRIAMFTDQFTPETGLCPDFEFARAKLSTASVHLQNKAQQKMSQMKQ</sequence>
<accession>A2F9L3</accession>
<dbReference type="VEuPathDB" id="TrichDB:TVAGG3_0941570"/>
<proteinExistence type="predicted"/>
<organism evidence="1 2">
    <name type="scientific">Trichomonas vaginalis (strain ATCC PRA-98 / G3)</name>
    <dbReference type="NCBI Taxonomy" id="412133"/>
    <lineage>
        <taxon>Eukaryota</taxon>
        <taxon>Metamonada</taxon>
        <taxon>Parabasalia</taxon>
        <taxon>Trichomonadida</taxon>
        <taxon>Trichomonadidae</taxon>
        <taxon>Trichomonas</taxon>
    </lineage>
</organism>
<dbReference type="Proteomes" id="UP000001542">
    <property type="component" value="Unassembled WGS sequence"/>
</dbReference>
<evidence type="ECO:0000313" key="1">
    <source>
        <dbReference type="EMBL" id="EAX98394.1"/>
    </source>
</evidence>
<gene>
    <name evidence="1" type="ORF">TVAG_125380</name>
</gene>
<keyword evidence="2" id="KW-1185">Reference proteome</keyword>
<name>A2F9L3_TRIV3</name>
<reference evidence="1" key="2">
    <citation type="journal article" date="2007" name="Science">
        <title>Draft genome sequence of the sexually transmitted pathogen Trichomonas vaginalis.</title>
        <authorList>
            <person name="Carlton J.M."/>
            <person name="Hirt R.P."/>
            <person name="Silva J.C."/>
            <person name="Delcher A.L."/>
            <person name="Schatz M."/>
            <person name="Zhao Q."/>
            <person name="Wortman J.R."/>
            <person name="Bidwell S.L."/>
            <person name="Alsmark U.C.M."/>
            <person name="Besteiro S."/>
            <person name="Sicheritz-Ponten T."/>
            <person name="Noel C.J."/>
            <person name="Dacks J.B."/>
            <person name="Foster P.G."/>
            <person name="Simillion C."/>
            <person name="Van de Peer Y."/>
            <person name="Miranda-Saavedra D."/>
            <person name="Barton G.J."/>
            <person name="Westrop G.D."/>
            <person name="Mueller S."/>
            <person name="Dessi D."/>
            <person name="Fiori P.L."/>
            <person name="Ren Q."/>
            <person name="Paulsen I."/>
            <person name="Zhang H."/>
            <person name="Bastida-Corcuera F.D."/>
            <person name="Simoes-Barbosa A."/>
            <person name="Brown M.T."/>
            <person name="Hayes R.D."/>
            <person name="Mukherjee M."/>
            <person name="Okumura C.Y."/>
            <person name="Schneider R."/>
            <person name="Smith A.J."/>
            <person name="Vanacova S."/>
            <person name="Villalvazo M."/>
            <person name="Haas B.J."/>
            <person name="Pertea M."/>
            <person name="Feldblyum T.V."/>
            <person name="Utterback T.R."/>
            <person name="Shu C.L."/>
            <person name="Osoegawa K."/>
            <person name="de Jong P.J."/>
            <person name="Hrdy I."/>
            <person name="Horvathova L."/>
            <person name="Zubacova Z."/>
            <person name="Dolezal P."/>
            <person name="Malik S.B."/>
            <person name="Logsdon J.M. Jr."/>
            <person name="Henze K."/>
            <person name="Gupta A."/>
            <person name="Wang C.C."/>
            <person name="Dunne R.L."/>
            <person name="Upcroft J.A."/>
            <person name="Upcroft P."/>
            <person name="White O."/>
            <person name="Salzberg S.L."/>
            <person name="Tang P."/>
            <person name="Chiu C.-H."/>
            <person name="Lee Y.-S."/>
            <person name="Embley T.M."/>
            <person name="Coombs G.H."/>
            <person name="Mottram J.C."/>
            <person name="Tachezy J."/>
            <person name="Fraser-Liggett C.M."/>
            <person name="Johnson P.J."/>
        </authorList>
    </citation>
    <scope>NUCLEOTIDE SEQUENCE [LARGE SCALE GENOMIC DNA]</scope>
    <source>
        <strain evidence="1">G3</strain>
    </source>
</reference>
<reference evidence="1" key="1">
    <citation type="submission" date="2006-10" db="EMBL/GenBank/DDBJ databases">
        <authorList>
            <person name="Amadeo P."/>
            <person name="Zhao Q."/>
            <person name="Wortman J."/>
            <person name="Fraser-Liggett C."/>
            <person name="Carlton J."/>
        </authorList>
    </citation>
    <scope>NUCLEOTIDE SEQUENCE</scope>
    <source>
        <strain evidence="1">G3</strain>
    </source>
</reference>
<dbReference type="AlphaFoldDB" id="A2F9L3"/>
<dbReference type="RefSeq" id="XP_001311324.1">
    <property type="nucleotide sequence ID" value="XM_001311323.1"/>
</dbReference>
<evidence type="ECO:0000313" key="2">
    <source>
        <dbReference type="Proteomes" id="UP000001542"/>
    </source>
</evidence>
<dbReference type="InParanoid" id="A2F9L3"/>
<dbReference type="SMR" id="A2F9L3"/>
<dbReference type="EMBL" id="DS113677">
    <property type="protein sequence ID" value="EAX98394.1"/>
    <property type="molecule type" value="Genomic_DNA"/>
</dbReference>
<evidence type="ECO:0008006" key="3">
    <source>
        <dbReference type="Google" id="ProtNLM"/>
    </source>
</evidence>
<protein>
    <recommendedName>
        <fullName evidence="3">VPS9 domain-containing protein</fullName>
    </recommendedName>
</protein>